<dbReference type="Gene3D" id="2.130.10.10">
    <property type="entry name" value="YVTN repeat-like/Quinoprotein amine dehydrogenase"/>
    <property type="match status" value="1"/>
</dbReference>
<dbReference type="PROSITE" id="PS50294">
    <property type="entry name" value="WD_REPEATS_REGION"/>
    <property type="match status" value="1"/>
</dbReference>
<evidence type="ECO:0000256" key="3">
    <source>
        <dbReference type="PROSITE-ProRule" id="PRU00221"/>
    </source>
</evidence>
<dbReference type="PROSITE" id="PS00678">
    <property type="entry name" value="WD_REPEATS_1"/>
    <property type="match status" value="1"/>
</dbReference>
<dbReference type="InterPro" id="IPR019775">
    <property type="entry name" value="WD40_repeat_CS"/>
</dbReference>
<dbReference type="SUPFAM" id="SSF50998">
    <property type="entry name" value="Quinoprotein alcohol dehydrogenase-like"/>
    <property type="match status" value="1"/>
</dbReference>
<dbReference type="AlphaFoldDB" id="A0AAI8VIF9"/>
<dbReference type="PROSITE" id="PS50837">
    <property type="entry name" value="NACHT"/>
    <property type="match status" value="1"/>
</dbReference>
<dbReference type="PANTHER" id="PTHR10039">
    <property type="entry name" value="AMELOGENIN"/>
    <property type="match status" value="1"/>
</dbReference>
<dbReference type="Proteomes" id="UP001295740">
    <property type="component" value="Unassembled WGS sequence"/>
</dbReference>
<protein>
    <submittedName>
        <fullName evidence="5">Uu.00g129520.m01.CDS01</fullName>
    </submittedName>
</protein>
<dbReference type="InterPro" id="IPR001680">
    <property type="entry name" value="WD40_rpt"/>
</dbReference>
<accession>A0AAI8VIF9</accession>
<dbReference type="PROSITE" id="PS50082">
    <property type="entry name" value="WD_REPEATS_2"/>
    <property type="match status" value="1"/>
</dbReference>
<dbReference type="Pfam" id="PF24883">
    <property type="entry name" value="NPHP3_N"/>
    <property type="match status" value="1"/>
</dbReference>
<gene>
    <name evidence="5" type="ORF">KHLLAP_LOCUS6026</name>
</gene>
<organism evidence="5 6">
    <name type="scientific">Anthostomella pinea</name>
    <dbReference type="NCBI Taxonomy" id="933095"/>
    <lineage>
        <taxon>Eukaryota</taxon>
        <taxon>Fungi</taxon>
        <taxon>Dikarya</taxon>
        <taxon>Ascomycota</taxon>
        <taxon>Pezizomycotina</taxon>
        <taxon>Sordariomycetes</taxon>
        <taxon>Xylariomycetidae</taxon>
        <taxon>Xylariales</taxon>
        <taxon>Xylariaceae</taxon>
        <taxon>Anthostomella</taxon>
    </lineage>
</organism>
<dbReference type="InterPro" id="IPR007111">
    <property type="entry name" value="NACHT_NTPase"/>
</dbReference>
<dbReference type="InterPro" id="IPR011047">
    <property type="entry name" value="Quinoprotein_ADH-like_sf"/>
</dbReference>
<feature type="repeat" description="WD" evidence="3">
    <location>
        <begin position="530"/>
        <end position="571"/>
    </location>
</feature>
<reference evidence="5" key="1">
    <citation type="submission" date="2023-10" db="EMBL/GenBank/DDBJ databases">
        <authorList>
            <person name="Hackl T."/>
        </authorList>
    </citation>
    <scope>NUCLEOTIDE SEQUENCE</scope>
</reference>
<keyword evidence="1 3" id="KW-0853">WD repeat</keyword>
<keyword evidence="2" id="KW-0677">Repeat</keyword>
<evidence type="ECO:0000259" key="4">
    <source>
        <dbReference type="PROSITE" id="PS50837"/>
    </source>
</evidence>
<evidence type="ECO:0000256" key="1">
    <source>
        <dbReference type="ARBA" id="ARBA00022574"/>
    </source>
</evidence>
<dbReference type="Gene3D" id="3.40.50.300">
    <property type="entry name" value="P-loop containing nucleotide triphosphate hydrolases"/>
    <property type="match status" value="1"/>
</dbReference>
<dbReference type="InterPro" id="IPR056884">
    <property type="entry name" value="NPHP3-like_N"/>
</dbReference>
<name>A0AAI8VIF9_9PEZI</name>
<dbReference type="PANTHER" id="PTHR10039:SF14">
    <property type="entry name" value="NACHT DOMAIN-CONTAINING PROTEIN"/>
    <property type="match status" value="1"/>
</dbReference>
<keyword evidence="6" id="KW-1185">Reference proteome</keyword>
<sequence length="675" mass="75225">MANDGLDPSIYQGGSSYSGNVTVHGGPFHQGNIVNIQQTANRCLIDLCVTDPRHDKKRVQDTKGGLLADSYVWVLGNPDFRQWRDHEDQRLLWVKGDPGKGKTMFLCGNVDHLETRLAQGSHLAYFFCQATDERINNATAVLRGLIYMLLDQDASLVSHMKKKYDIAGEGLFQGDNAWYALSEIFTNMLRDPKLHVVCLVVDALDECIGGLPQLLELIVETSQATCAKWLVSSRNWPQIEEELSNVAHRLSLEVNAKSVAAAVDSYILHKVSQLVQRKSYRDNTADEVRQYLSSNADGTFLWVALVCQELAKTRQGNALQKVKSFLSGLDSLYQRMIDQIHKSEDAELCTQVLALVATTYRLPSLAESTTFIKEDGSTVGDAELLKEIVSLCGSFLTIREDIVYFVHQSAKDFLTKEKTVILSPKQQVAVHGQIFSRSIEAVSQTLKRDIYGLHDPGFPIEDAPGRDDSVQEYGAADRFLRGKGLYWIESLSLLRSMSEGMLALERLIRHLQVKCKTELAEQWSACEAILEGHTSPVFLAAFSADGRRVVSASDDETVRLWDAASGACLSSYEVGYNSTVSFDLTGTLIHTDAGDICIEESISLDIDTYPQKPAQQGDYVLSPDRAWILQHSKEVLWLPPEYRPTESAVFTTERGTNLVLGCSSGRVYFFHLSRF</sequence>
<evidence type="ECO:0000313" key="6">
    <source>
        <dbReference type="Proteomes" id="UP001295740"/>
    </source>
</evidence>
<dbReference type="EMBL" id="CAUWAG010000007">
    <property type="protein sequence ID" value="CAJ2505558.1"/>
    <property type="molecule type" value="Genomic_DNA"/>
</dbReference>
<evidence type="ECO:0000256" key="2">
    <source>
        <dbReference type="ARBA" id="ARBA00022737"/>
    </source>
</evidence>
<dbReference type="SMART" id="SM00320">
    <property type="entry name" value="WD40"/>
    <property type="match status" value="1"/>
</dbReference>
<evidence type="ECO:0000313" key="5">
    <source>
        <dbReference type="EMBL" id="CAJ2505558.1"/>
    </source>
</evidence>
<dbReference type="InterPro" id="IPR027417">
    <property type="entry name" value="P-loop_NTPase"/>
</dbReference>
<dbReference type="InterPro" id="IPR015943">
    <property type="entry name" value="WD40/YVTN_repeat-like_dom_sf"/>
</dbReference>
<dbReference type="Pfam" id="PF00400">
    <property type="entry name" value="WD40"/>
    <property type="match status" value="1"/>
</dbReference>
<feature type="domain" description="NACHT" evidence="4">
    <location>
        <begin position="90"/>
        <end position="244"/>
    </location>
</feature>
<proteinExistence type="predicted"/>
<comment type="caution">
    <text evidence="5">The sequence shown here is derived from an EMBL/GenBank/DDBJ whole genome shotgun (WGS) entry which is preliminary data.</text>
</comment>